<organism evidence="4 5">
    <name type="scientific">Maribacter litopenaei</name>
    <dbReference type="NCBI Taxonomy" id="2976127"/>
    <lineage>
        <taxon>Bacteria</taxon>
        <taxon>Pseudomonadati</taxon>
        <taxon>Bacteroidota</taxon>
        <taxon>Flavobacteriia</taxon>
        <taxon>Flavobacteriales</taxon>
        <taxon>Flavobacteriaceae</taxon>
        <taxon>Maribacter</taxon>
    </lineage>
</organism>
<keyword evidence="1" id="KW-0285">Flavoprotein</keyword>
<feature type="domain" description="Oxidoreductase FAD/NAD(P)-binding" evidence="3">
    <location>
        <begin position="78"/>
        <end position="178"/>
    </location>
</feature>
<dbReference type="PANTHER" id="PTHR19384:SF17">
    <property type="entry name" value="NADPH--CYTOCHROME P450 REDUCTASE"/>
    <property type="match status" value="1"/>
</dbReference>
<dbReference type="Gene3D" id="3.40.50.80">
    <property type="entry name" value="Nucleotide-binding domain of ferredoxin-NADP reductase (FNR) module"/>
    <property type="match status" value="1"/>
</dbReference>
<dbReference type="PANTHER" id="PTHR19384">
    <property type="entry name" value="NITRIC OXIDE SYNTHASE-RELATED"/>
    <property type="match status" value="1"/>
</dbReference>
<dbReference type="EMBL" id="CP104205">
    <property type="protein sequence ID" value="UWX55843.1"/>
    <property type="molecule type" value="Genomic_DNA"/>
</dbReference>
<dbReference type="SUPFAM" id="SSF63380">
    <property type="entry name" value="Riboflavin synthase domain-like"/>
    <property type="match status" value="1"/>
</dbReference>
<dbReference type="RefSeq" id="WP_260574285.1">
    <property type="nucleotide sequence ID" value="NZ_CP104205.1"/>
</dbReference>
<dbReference type="InterPro" id="IPR001709">
    <property type="entry name" value="Flavoprot_Pyr_Nucl_cyt_Rdtase"/>
</dbReference>
<sequence length="208" mass="23182">MQIPIRGFIGIPTPKDGIPRWFSIAKIGQEILLSIKKHEFGVVSNYLNSLKPCEILKASIKPNPHFRFPKKAKEIICISNGTGIAPFLGIISENDQKIPIHMYWGGRYTASLEIYTPYLEHLKSAGKMKTLHVALSRTEGSNSYVQDLVKKDLQIISKSLENGAVVMICGALRMQNDVLEILEKGTLEHLATPLSDFEGNGQLKTDCY</sequence>
<accession>A0ABY5Y9Y0</accession>
<dbReference type="EC" id="1.6.2.4" evidence="2"/>
<proteinExistence type="predicted"/>
<reference evidence="4" key="1">
    <citation type="submission" date="2022-09" db="EMBL/GenBank/DDBJ databases">
        <title>Maribacter litopenaei sp. nov., isolated from the intestinal tract of the Pacific White Shrimp, Litopenaeus vannamei.</title>
        <authorList>
            <person name="Kim S.Y."/>
            <person name="Hwang C.Y."/>
        </authorList>
    </citation>
    <scope>NUCLEOTIDE SEQUENCE</scope>
    <source>
        <strain evidence="4">HL-LV01</strain>
    </source>
</reference>
<protein>
    <recommendedName>
        <fullName evidence="2">NADPH--hemoprotein reductase</fullName>
        <ecNumber evidence="2">1.6.2.4</ecNumber>
    </recommendedName>
</protein>
<gene>
    <name evidence="4" type="ORF">NYZ99_05450</name>
</gene>
<evidence type="ECO:0000313" key="4">
    <source>
        <dbReference type="EMBL" id="UWX55843.1"/>
    </source>
</evidence>
<name>A0ABY5Y9Y0_9FLAO</name>
<dbReference type="Pfam" id="PF00175">
    <property type="entry name" value="NAD_binding_1"/>
    <property type="match status" value="1"/>
</dbReference>
<keyword evidence="5" id="KW-1185">Reference proteome</keyword>
<evidence type="ECO:0000256" key="1">
    <source>
        <dbReference type="ARBA" id="ARBA00022630"/>
    </source>
</evidence>
<dbReference type="Proteomes" id="UP001059209">
    <property type="component" value="Chromosome"/>
</dbReference>
<dbReference type="InterPro" id="IPR017938">
    <property type="entry name" value="Riboflavin_synthase-like_b-brl"/>
</dbReference>
<dbReference type="PRINTS" id="PR00371">
    <property type="entry name" value="FPNCR"/>
</dbReference>
<dbReference type="SUPFAM" id="SSF52343">
    <property type="entry name" value="Ferredoxin reductase-like, C-terminal NADP-linked domain"/>
    <property type="match status" value="1"/>
</dbReference>
<dbReference type="InterPro" id="IPR039261">
    <property type="entry name" value="FNR_nucleotide-bd"/>
</dbReference>
<dbReference type="InterPro" id="IPR001433">
    <property type="entry name" value="OxRdtase_FAD/NAD-bd"/>
</dbReference>
<evidence type="ECO:0000259" key="3">
    <source>
        <dbReference type="Pfam" id="PF00175"/>
    </source>
</evidence>
<evidence type="ECO:0000256" key="2">
    <source>
        <dbReference type="ARBA" id="ARBA00023797"/>
    </source>
</evidence>
<evidence type="ECO:0000313" key="5">
    <source>
        <dbReference type="Proteomes" id="UP001059209"/>
    </source>
</evidence>